<dbReference type="Proteomes" id="UP001060085">
    <property type="component" value="Linkage Group LG02"/>
</dbReference>
<evidence type="ECO:0000313" key="1">
    <source>
        <dbReference type="EMBL" id="KAI5678551.1"/>
    </source>
</evidence>
<comment type="caution">
    <text evidence="1">The sequence shown here is derived from an EMBL/GenBank/DDBJ whole genome shotgun (WGS) entry which is preliminary data.</text>
</comment>
<reference evidence="2" key="1">
    <citation type="journal article" date="2023" name="Nat. Plants">
        <title>Single-cell RNA sequencing provides a high-resolution roadmap for understanding the multicellular compartmentation of specialized metabolism.</title>
        <authorList>
            <person name="Sun S."/>
            <person name="Shen X."/>
            <person name="Li Y."/>
            <person name="Li Y."/>
            <person name="Wang S."/>
            <person name="Li R."/>
            <person name="Zhang H."/>
            <person name="Shen G."/>
            <person name="Guo B."/>
            <person name="Wei J."/>
            <person name="Xu J."/>
            <person name="St-Pierre B."/>
            <person name="Chen S."/>
            <person name="Sun C."/>
        </authorList>
    </citation>
    <scope>NUCLEOTIDE SEQUENCE [LARGE SCALE GENOMIC DNA]</scope>
</reference>
<gene>
    <name evidence="1" type="ORF">M9H77_09501</name>
</gene>
<proteinExistence type="predicted"/>
<keyword evidence="2" id="KW-1185">Reference proteome</keyword>
<accession>A0ACC0C173</accession>
<dbReference type="EMBL" id="CM044702">
    <property type="protein sequence ID" value="KAI5678551.1"/>
    <property type="molecule type" value="Genomic_DNA"/>
</dbReference>
<protein>
    <submittedName>
        <fullName evidence="1">Uncharacterized protein</fullName>
    </submittedName>
</protein>
<evidence type="ECO:0000313" key="2">
    <source>
        <dbReference type="Proteomes" id="UP001060085"/>
    </source>
</evidence>
<organism evidence="1 2">
    <name type="scientific">Catharanthus roseus</name>
    <name type="common">Madagascar periwinkle</name>
    <name type="synonym">Vinca rosea</name>
    <dbReference type="NCBI Taxonomy" id="4058"/>
    <lineage>
        <taxon>Eukaryota</taxon>
        <taxon>Viridiplantae</taxon>
        <taxon>Streptophyta</taxon>
        <taxon>Embryophyta</taxon>
        <taxon>Tracheophyta</taxon>
        <taxon>Spermatophyta</taxon>
        <taxon>Magnoliopsida</taxon>
        <taxon>eudicotyledons</taxon>
        <taxon>Gunneridae</taxon>
        <taxon>Pentapetalae</taxon>
        <taxon>asterids</taxon>
        <taxon>lamiids</taxon>
        <taxon>Gentianales</taxon>
        <taxon>Apocynaceae</taxon>
        <taxon>Rauvolfioideae</taxon>
        <taxon>Vinceae</taxon>
        <taxon>Catharanthinae</taxon>
        <taxon>Catharanthus</taxon>
    </lineage>
</organism>
<sequence>MKFLVQRAPQTIRCPGEGYKSSDLTALQTGGNFFWGSINATQESIKILEDPIVEIQRKDGSTEGRRGNDDLGPVTDRTYRVQGRIVTVSPRGSTPAPLSASFYHDTSAPESSTQPPPVTFRSRPHIPSHLSHTPVPYEAYGSVHPHSQPPPAVFDPYLAAPTVPPHIPYRSSAQAPSTEFSDSVRQLGAEFFEQMIGREEDKRVHAGSGDGLNDDDGDDDGEDVGDEEQSFSLATVAPASGSNGRPRYRKGKGLTGSFMSVMGKISGSRNNRPDKARDVTAPTQRKYGFTCTFLCSHLRLDRSLSPAGPTSSSIPCWDTKLSIKLLDIRLQLDIMSTEENLLNIPCGFHVPIDPPMPDRALLDLIAHEARREDAEKEEKFDRIVDLLSRYYRDT</sequence>
<name>A0ACC0C173_CATRO</name>